<sequence>GAGLRHLDAAAVARVIEFGSRSAGDATRLSTHLQNLSDLLHEADFLAGENNTGIVSRSHIDRALEARRMRAGRIPEKIRKAMIDNTILIDTDAEVTGQINGLAVSSPGGHMFGHPSRITARIKMGKGEVVDIEREVEMGGPIHSKGVMILSGFLGGRFGIDRPLSLSATLVFEQSYSGVEGDSASSAELYALLSALSGLPLRQWLAVTGSVNQHGEVQAIGGVNEKIEGFFDLCSQRGLNGRQGVLIPAANVRNLMLRDEVIDAIDKDQFHIYPVTHIDEGIELLTGVEAGKPDENGNWSPGSVNARIVKQLENMAEKQKEFRESAGNGNDQTQQDT</sequence>
<evidence type="ECO:0000256" key="1">
    <source>
        <dbReference type="PROSITE-ProRule" id="PRU01122"/>
    </source>
</evidence>
<feature type="active site" evidence="1">
    <location>
        <position position="183"/>
    </location>
</feature>
<dbReference type="EC" id="3.4.21.53" evidence="1"/>
<feature type="region of interest" description="Disordered" evidence="2">
    <location>
        <begin position="318"/>
        <end position="337"/>
    </location>
</feature>
<feature type="non-terminal residue" evidence="4">
    <location>
        <position position="1"/>
    </location>
</feature>
<feature type="active site" evidence="1">
    <location>
        <position position="226"/>
    </location>
</feature>
<dbReference type="Gene3D" id="1.10.8.60">
    <property type="match status" value="1"/>
</dbReference>
<dbReference type="Pfam" id="PF20436">
    <property type="entry name" value="LonB_AAA-LID"/>
    <property type="match status" value="1"/>
</dbReference>
<dbReference type="InterPro" id="IPR008269">
    <property type="entry name" value="Lon_proteolytic"/>
</dbReference>
<accession>A0A831WNJ4</accession>
<dbReference type="EMBL" id="DSBW01000077">
    <property type="protein sequence ID" value="HED30713.1"/>
    <property type="molecule type" value="Genomic_DNA"/>
</dbReference>
<proteinExistence type="inferred from homology"/>
<protein>
    <recommendedName>
        <fullName evidence="1">endopeptidase La</fullName>
        <ecNumber evidence="1">3.4.21.53</ecNumber>
    </recommendedName>
</protein>
<dbReference type="InterPro" id="IPR027065">
    <property type="entry name" value="Lon_Prtase"/>
</dbReference>
<evidence type="ECO:0000256" key="2">
    <source>
        <dbReference type="SAM" id="MobiDB-lite"/>
    </source>
</evidence>
<evidence type="ECO:0000259" key="3">
    <source>
        <dbReference type="PROSITE" id="PS51786"/>
    </source>
</evidence>
<dbReference type="Gene3D" id="3.30.230.10">
    <property type="match status" value="1"/>
</dbReference>
<dbReference type="Pfam" id="PF05362">
    <property type="entry name" value="Lon_C"/>
    <property type="match status" value="1"/>
</dbReference>
<reference evidence="4" key="1">
    <citation type="journal article" date="2020" name="mSystems">
        <title>Genome- and Community-Level Interaction Insights into Carbon Utilization and Element Cycling Functions of Hydrothermarchaeota in Hydrothermal Sediment.</title>
        <authorList>
            <person name="Zhou Z."/>
            <person name="Liu Y."/>
            <person name="Xu W."/>
            <person name="Pan J."/>
            <person name="Luo Z.H."/>
            <person name="Li M."/>
        </authorList>
    </citation>
    <scope>NUCLEOTIDE SEQUENCE [LARGE SCALE GENOMIC DNA]</scope>
    <source>
        <strain evidence="4">SpSt-1181</strain>
    </source>
</reference>
<dbReference type="Proteomes" id="UP000886335">
    <property type="component" value="Unassembled WGS sequence"/>
</dbReference>
<dbReference type="GO" id="GO:0004176">
    <property type="term" value="F:ATP-dependent peptidase activity"/>
    <property type="evidence" value="ECO:0007669"/>
    <property type="project" value="UniProtKB-UniRule"/>
</dbReference>
<comment type="similarity">
    <text evidence="1">Belongs to the peptidase S16 family.</text>
</comment>
<keyword evidence="1 4" id="KW-0645">Protease</keyword>
<dbReference type="GO" id="GO:0030163">
    <property type="term" value="P:protein catabolic process"/>
    <property type="evidence" value="ECO:0007669"/>
    <property type="project" value="InterPro"/>
</dbReference>
<comment type="caution">
    <text evidence="4">The sequence shown here is derived from an EMBL/GenBank/DDBJ whole genome shotgun (WGS) entry which is preliminary data.</text>
</comment>
<comment type="catalytic activity">
    <reaction evidence="1">
        <text>Hydrolysis of proteins in presence of ATP.</text>
        <dbReference type="EC" id="3.4.21.53"/>
    </reaction>
</comment>
<dbReference type="GO" id="GO:0006508">
    <property type="term" value="P:proteolysis"/>
    <property type="evidence" value="ECO:0007669"/>
    <property type="project" value="UniProtKB-KW"/>
</dbReference>
<organism evidence="4">
    <name type="scientific">Prosthecochloris aestuarii</name>
    <dbReference type="NCBI Taxonomy" id="1102"/>
    <lineage>
        <taxon>Bacteria</taxon>
        <taxon>Pseudomonadati</taxon>
        <taxon>Chlorobiota</taxon>
        <taxon>Chlorobiia</taxon>
        <taxon>Chlorobiales</taxon>
        <taxon>Chlorobiaceae</taxon>
        <taxon>Prosthecochloris</taxon>
    </lineage>
</organism>
<evidence type="ECO:0000313" key="4">
    <source>
        <dbReference type="EMBL" id="HED30713.1"/>
    </source>
</evidence>
<dbReference type="PANTHER" id="PTHR10046">
    <property type="entry name" value="ATP DEPENDENT LON PROTEASE FAMILY MEMBER"/>
    <property type="match status" value="1"/>
</dbReference>
<dbReference type="InterPro" id="IPR020568">
    <property type="entry name" value="Ribosomal_Su5_D2-typ_SF"/>
</dbReference>
<dbReference type="GO" id="GO:0005524">
    <property type="term" value="F:ATP binding"/>
    <property type="evidence" value="ECO:0007669"/>
    <property type="project" value="InterPro"/>
</dbReference>
<name>A0A831WNJ4_PROAE</name>
<dbReference type="PROSITE" id="PS51786">
    <property type="entry name" value="LON_PROTEOLYTIC"/>
    <property type="match status" value="1"/>
</dbReference>
<feature type="domain" description="Lon proteolytic" evidence="3">
    <location>
        <begin position="93"/>
        <end position="288"/>
    </location>
</feature>
<gene>
    <name evidence="4" type="ORF">ENN50_03285</name>
</gene>
<keyword evidence="1" id="KW-0720">Serine protease</keyword>
<keyword evidence="1" id="KW-0378">Hydrolase</keyword>
<feature type="compositionally biased region" description="Polar residues" evidence="2">
    <location>
        <begin position="327"/>
        <end position="337"/>
    </location>
</feature>
<dbReference type="InterPro" id="IPR046843">
    <property type="entry name" value="LonB_AAA-LID"/>
</dbReference>
<dbReference type="AlphaFoldDB" id="A0A831WNJ4"/>
<dbReference type="GO" id="GO:0004252">
    <property type="term" value="F:serine-type endopeptidase activity"/>
    <property type="evidence" value="ECO:0007669"/>
    <property type="project" value="UniProtKB-UniRule"/>
</dbReference>
<dbReference type="InterPro" id="IPR014721">
    <property type="entry name" value="Ribsml_uS5_D2-typ_fold_subgr"/>
</dbReference>
<dbReference type="SUPFAM" id="SSF54211">
    <property type="entry name" value="Ribosomal protein S5 domain 2-like"/>
    <property type="match status" value="1"/>
</dbReference>
<dbReference type="PRINTS" id="PR00830">
    <property type="entry name" value="ENDOLAPTASE"/>
</dbReference>